<keyword evidence="3" id="KW-1185">Reference proteome</keyword>
<dbReference type="Proteomes" id="UP000184028">
    <property type="component" value="Unassembled WGS sequence"/>
</dbReference>
<feature type="domain" description="DUF7507" evidence="1">
    <location>
        <begin position="299"/>
        <end position="396"/>
    </location>
</feature>
<dbReference type="Pfam" id="PF24346">
    <property type="entry name" value="DUF7507"/>
    <property type="match status" value="1"/>
</dbReference>
<dbReference type="NCBIfam" id="NF033708">
    <property type="entry name" value="T9SS_Cterm_ChiA"/>
    <property type="match status" value="1"/>
</dbReference>
<proteinExistence type="predicted"/>
<accession>A0A1M7DBF9</accession>
<protein>
    <submittedName>
        <fullName evidence="2">Conserved repeat domain-containing protein</fullName>
    </submittedName>
</protein>
<dbReference type="EMBL" id="FRBT01000002">
    <property type="protein sequence ID" value="SHL76794.1"/>
    <property type="molecule type" value="Genomic_DNA"/>
</dbReference>
<gene>
    <name evidence="2" type="ORF">SAMN05444484_102507</name>
</gene>
<sequence length="1031" mass="110585">MSQKSLISLHSSLLKKSILFLLLFSSKSYSQVVTITEIHTDWKGYWKSNAITGTGNRPDDYNNLLAFKWNNIIYSTGVDDNTLTTKGVVFSSQKFRSLKIGSLGLNSSTYLLQGSMIDKSATMAILDPALAGSVATGAELASRLTDGSNGLSLGTGVANIKAGSAEFKIGTNNLNLLGIDDGTPDLIITQVADPGTVSQADIFKFVDINGNTIGNEISVAFGAVAAVGTYSLDLFKADGGTNGFSPASTRDIRLVGIETKAFGITSSNAAQVDRFVINFTGSSDCAFIAFNTNSLKIAELSLIKTGSMSSCGKVGDEITYTFDVKNTGEVPISDIYITDPLPGMIISGGHFSSLAPNATTTFTGKYKITAADVTAGKVVNSAKVTGTDPSLNIVEDISGNTYTDNIPTTTNLLAPPTIGTITHASCNSLGKVVLGNLPSGSWILTQSGTFSATISGSGTSFTVEDLSAGTYNFRVKNSNGCVSPATLDVSIKDFSSTTWDGNTWLGGAPDASKNLIINSVSPNQPFTGDTTGCSLTINPGVIVTIPTGVTLTITNAVTTNGQLIFENNSSLIQTTNTTNTGNITYKRIAPKIRQADFVYWSTPVNPQKLINVSPNTLSDKYYGNDGMNWVQTDRNTNMVVGKGYIIRGPESYSNTAKQDYEASFIGVPNNGDLLGESLNSDKYYLIGNPYPSALSVDKLIDGNTILNGTVYLWTHNTPVNPVGYYQYNTNDYASYNRTGSIRTAAPTGNIAGNNNDKPNGFIAAGQSFFVSTLYSGQVIFKNSMREGGTNNNQFFKPAQAAKETGLEKNRIWLNMTNTEGAFKQLLVGYVEGATNNYENKFDGISLDGNPYLDFYSIVNTDKFAIQGRALPFADTDLVALGYRTTIDGDFTISIDEVDGKMNNQAIYIEDKTTGIIHDLKQSNYTFKTTTGTFTDRLVLRYTNKTLGTGGFENIEDGILVSVKNKVLNVISSKENIKEITLYDISGKQLYSKNKVGSTELKIQNISSGNQVLLVKITLNNEFTTTKKIIFE</sequence>
<dbReference type="InterPro" id="IPR055354">
    <property type="entry name" value="DUF7507"/>
</dbReference>
<evidence type="ECO:0000313" key="2">
    <source>
        <dbReference type="EMBL" id="SHL76794.1"/>
    </source>
</evidence>
<dbReference type="RefSeq" id="WP_068841968.1">
    <property type="nucleotide sequence ID" value="NZ_FRBT01000002.1"/>
</dbReference>
<dbReference type="InterPro" id="IPR047589">
    <property type="entry name" value="DUF11_rpt"/>
</dbReference>
<dbReference type="AlphaFoldDB" id="A0A1M7DBF9"/>
<reference evidence="3" key="1">
    <citation type="submission" date="2016-11" db="EMBL/GenBank/DDBJ databases">
        <authorList>
            <person name="Varghese N."/>
            <person name="Submissions S."/>
        </authorList>
    </citation>
    <scope>NUCLEOTIDE SEQUENCE [LARGE SCALE GENOMIC DNA]</scope>
    <source>
        <strain evidence="3">DSM 24724</strain>
    </source>
</reference>
<dbReference type="OrthoDB" id="1652165at2"/>
<evidence type="ECO:0000259" key="1">
    <source>
        <dbReference type="Pfam" id="PF24346"/>
    </source>
</evidence>
<name>A0A1M7DBF9_9FLAO</name>
<dbReference type="NCBIfam" id="TIGR01451">
    <property type="entry name" value="B_ant_repeat"/>
    <property type="match status" value="1"/>
</dbReference>
<evidence type="ECO:0000313" key="3">
    <source>
        <dbReference type="Proteomes" id="UP000184028"/>
    </source>
</evidence>
<organism evidence="2 3">
    <name type="scientific">Flavobacterium chilense</name>
    <dbReference type="NCBI Taxonomy" id="946677"/>
    <lineage>
        <taxon>Bacteria</taxon>
        <taxon>Pseudomonadati</taxon>
        <taxon>Bacteroidota</taxon>
        <taxon>Flavobacteriia</taxon>
        <taxon>Flavobacteriales</taxon>
        <taxon>Flavobacteriaceae</taxon>
        <taxon>Flavobacterium</taxon>
    </lineage>
</organism>
<dbReference type="STRING" id="946677.SAMN05444484_102507"/>